<accession>A0A1I7YI55</accession>
<proteinExistence type="predicted"/>
<protein>
    <submittedName>
        <fullName evidence="2">FBD domain-containing protein</fullName>
    </submittedName>
</protein>
<reference evidence="2" key="1">
    <citation type="submission" date="2016-11" db="UniProtKB">
        <authorList>
            <consortium name="WormBaseParasite"/>
        </authorList>
    </citation>
    <scope>IDENTIFICATION</scope>
</reference>
<sequence length="342" mass="38483">MDTVPIAFWEHMCDVLDGTLWEVGKLSGNLGKFALLHNAGYEAEVANGVERNAHLFYMGRTMKTLEEFEAVPKKRVRRVSIQLFDDEEENVTRSLSKRFPRAVFDFFLESPSINEALVDVVCSLKRLGSISLTTELDDHAVSLFQKIVASRKISELTIDQSAGEGDTLEVTKSILCQDQFKELEVSSGWLGEESDESDESDVVLELLEFWSENSKELIGKSLTLNGDNCECGVRQLEEFLLHRAPGRSELKDVLKMCSQEECDFIFKEYPRNRANFTNSSAVYKFEEGDGCERRRLYVSFECGAGKLGGTPLRPANHSKVNDLSLIRKTHSLRVLFAVSGSV</sequence>
<name>A0A1I7YI55_9BILA</name>
<keyword evidence="1" id="KW-1185">Reference proteome</keyword>
<dbReference type="WBParaSite" id="L893_g16615.t1">
    <property type="protein sequence ID" value="L893_g16615.t1"/>
    <property type="gene ID" value="L893_g16615"/>
</dbReference>
<organism evidence="1 2">
    <name type="scientific">Steinernema glaseri</name>
    <dbReference type="NCBI Taxonomy" id="37863"/>
    <lineage>
        <taxon>Eukaryota</taxon>
        <taxon>Metazoa</taxon>
        <taxon>Ecdysozoa</taxon>
        <taxon>Nematoda</taxon>
        <taxon>Chromadorea</taxon>
        <taxon>Rhabditida</taxon>
        <taxon>Tylenchina</taxon>
        <taxon>Panagrolaimomorpha</taxon>
        <taxon>Strongyloidoidea</taxon>
        <taxon>Steinernematidae</taxon>
        <taxon>Steinernema</taxon>
    </lineage>
</organism>
<evidence type="ECO:0000313" key="1">
    <source>
        <dbReference type="Proteomes" id="UP000095287"/>
    </source>
</evidence>
<dbReference type="Proteomes" id="UP000095287">
    <property type="component" value="Unplaced"/>
</dbReference>
<evidence type="ECO:0000313" key="2">
    <source>
        <dbReference type="WBParaSite" id="L893_g16615.t1"/>
    </source>
</evidence>
<dbReference type="AlphaFoldDB" id="A0A1I7YI55"/>